<reference evidence="1 2" key="1">
    <citation type="submission" date="2020-10" db="EMBL/GenBank/DDBJ databases">
        <title>ChiBAC.</title>
        <authorList>
            <person name="Zenner C."/>
            <person name="Hitch T.C.A."/>
            <person name="Clavel T."/>
        </authorList>
    </citation>
    <scope>NUCLEOTIDE SEQUENCE [LARGE SCALE GENOMIC DNA]</scope>
    <source>
        <strain evidence="1 2">DSM 108991</strain>
    </source>
</reference>
<accession>A0ABR9RLR4</accession>
<dbReference type="Proteomes" id="UP000758652">
    <property type="component" value="Unassembled WGS sequence"/>
</dbReference>
<protein>
    <submittedName>
        <fullName evidence="1">Uncharacterized protein</fullName>
    </submittedName>
</protein>
<evidence type="ECO:0000313" key="1">
    <source>
        <dbReference type="EMBL" id="MBE5063921.1"/>
    </source>
</evidence>
<dbReference type="RefSeq" id="WP_226395331.1">
    <property type="nucleotide sequence ID" value="NZ_JADCKL010000011.1"/>
</dbReference>
<comment type="caution">
    <text evidence="1">The sequence shown here is derived from an EMBL/GenBank/DDBJ whole genome shotgun (WGS) entry which is preliminary data.</text>
</comment>
<keyword evidence="2" id="KW-1185">Reference proteome</keyword>
<proteinExistence type="predicted"/>
<name>A0ABR9RLR4_9FIRM</name>
<evidence type="ECO:0000313" key="2">
    <source>
        <dbReference type="Proteomes" id="UP000758652"/>
    </source>
</evidence>
<gene>
    <name evidence="1" type="ORF">INF30_11720</name>
</gene>
<organism evidence="1 2">
    <name type="scientific">Claveliimonas monacensis</name>
    <dbReference type="NCBI Taxonomy" id="2779351"/>
    <lineage>
        <taxon>Bacteria</taxon>
        <taxon>Bacillati</taxon>
        <taxon>Bacillota</taxon>
        <taxon>Clostridia</taxon>
        <taxon>Lachnospirales</taxon>
        <taxon>Lachnospiraceae</taxon>
        <taxon>Claveliimonas</taxon>
    </lineage>
</organism>
<sequence>MNDEERIECCHIEIRRLRNVIRLYDTQRNDFYQWLQTEKMKPDGKQPEFNEVCRQFEELFEYSE</sequence>
<dbReference type="EMBL" id="JADCKL010000011">
    <property type="protein sequence ID" value="MBE5063921.1"/>
    <property type="molecule type" value="Genomic_DNA"/>
</dbReference>